<accession>A0A6C0LM90</accession>
<dbReference type="AlphaFoldDB" id="A0A6C0LM90"/>
<sequence length="343" mass="41031">MLQLLKQNFFLDKVSQKKEDSPVDDHTIKELTFYTINEIKICNKIKELPYHFNDYKIVVSYKRISEFKRLSKIIDDTKGEYVMLKYNIRDTLQYNLKDHLTSLSTPKEVILFSLETYIYLLNRLLSLHKNKIVLFDLHHNNIFITKYKTPILSHFENSILLEELNEEYITKMIKSISDFTYKPLEVHLLFYLIINNEDCLSASLSYEICEHFIKNMHVLSFFDKPIREKYKKECTNSLNQYINKPRSVIITDIIKYSNTWDNYGLSMLYLHIFFTELNSFSLKETFMTDFLNILFKNISANPVNRLTLENTLNSYNEVLNTNNNWSWVNKIHHDKIELFRSSL</sequence>
<evidence type="ECO:0000313" key="1">
    <source>
        <dbReference type="EMBL" id="QHU31105.1"/>
    </source>
</evidence>
<proteinExistence type="predicted"/>
<protein>
    <recommendedName>
        <fullName evidence="2">Protein kinase domain-containing protein</fullName>
    </recommendedName>
</protein>
<evidence type="ECO:0008006" key="2">
    <source>
        <dbReference type="Google" id="ProtNLM"/>
    </source>
</evidence>
<organism evidence="1">
    <name type="scientific">viral metagenome</name>
    <dbReference type="NCBI Taxonomy" id="1070528"/>
    <lineage>
        <taxon>unclassified sequences</taxon>
        <taxon>metagenomes</taxon>
        <taxon>organismal metagenomes</taxon>
    </lineage>
</organism>
<reference evidence="1" key="1">
    <citation type="journal article" date="2020" name="Nature">
        <title>Giant virus diversity and host interactions through global metagenomics.</title>
        <authorList>
            <person name="Schulz F."/>
            <person name="Roux S."/>
            <person name="Paez-Espino D."/>
            <person name="Jungbluth S."/>
            <person name="Walsh D.A."/>
            <person name="Denef V.J."/>
            <person name="McMahon K.D."/>
            <person name="Konstantinidis K.T."/>
            <person name="Eloe-Fadrosh E.A."/>
            <person name="Kyrpides N.C."/>
            <person name="Woyke T."/>
        </authorList>
    </citation>
    <scope>NUCLEOTIDE SEQUENCE</scope>
    <source>
        <strain evidence="1">GVMAG-M-3300027892-73</strain>
    </source>
</reference>
<dbReference type="EMBL" id="MN740523">
    <property type="protein sequence ID" value="QHU31105.1"/>
    <property type="molecule type" value="Genomic_DNA"/>
</dbReference>
<name>A0A6C0LM90_9ZZZZ</name>